<dbReference type="GO" id="GO:0048743">
    <property type="term" value="P:positive regulation of skeletal muscle fiber development"/>
    <property type="evidence" value="ECO:0007669"/>
    <property type="project" value="TreeGrafter"/>
</dbReference>
<dbReference type="Pfam" id="PF12232">
    <property type="entry name" value="Myf5"/>
    <property type="match status" value="1"/>
</dbReference>
<evidence type="ECO:0000313" key="13">
    <source>
        <dbReference type="Proteomes" id="UP000694388"/>
    </source>
</evidence>
<dbReference type="GO" id="GO:0005634">
    <property type="term" value="C:nucleus"/>
    <property type="evidence" value="ECO:0007669"/>
    <property type="project" value="UniProtKB-SubCell"/>
</dbReference>
<proteinExistence type="predicted"/>
<evidence type="ECO:0000313" key="12">
    <source>
        <dbReference type="Ensembl" id="ENSEBUP00000016730.1"/>
    </source>
</evidence>
<comment type="subunit">
    <text evidence="9">Efficient DNA binding requires dimerization with another bHLH protein.</text>
</comment>
<dbReference type="PANTHER" id="PTHR11534:SF9">
    <property type="entry name" value="MYOGENIC-DETERMINATION PROTEIN"/>
    <property type="match status" value="1"/>
</dbReference>
<evidence type="ECO:0000256" key="5">
    <source>
        <dbReference type="ARBA" id="ARBA00023015"/>
    </source>
</evidence>
<comment type="subcellular location">
    <subcellularLocation>
        <location evidence="1">Nucleus</location>
    </subcellularLocation>
</comment>
<dbReference type="SMART" id="SM00520">
    <property type="entry name" value="BASIC"/>
    <property type="match status" value="1"/>
</dbReference>
<evidence type="ECO:0000256" key="6">
    <source>
        <dbReference type="ARBA" id="ARBA00023125"/>
    </source>
</evidence>
<dbReference type="OMA" id="FYERGST"/>
<dbReference type="AlphaFoldDB" id="A0A8C4QK81"/>
<keyword evidence="5" id="KW-0805">Transcription regulation</keyword>
<evidence type="ECO:0000256" key="4">
    <source>
        <dbReference type="ARBA" id="ARBA00022782"/>
    </source>
</evidence>
<dbReference type="PANTHER" id="PTHR11534">
    <property type="entry name" value="MYOGENIC FACTOR"/>
    <property type="match status" value="1"/>
</dbReference>
<evidence type="ECO:0000256" key="7">
    <source>
        <dbReference type="ARBA" id="ARBA00023163"/>
    </source>
</evidence>
<evidence type="ECO:0000256" key="8">
    <source>
        <dbReference type="ARBA" id="ARBA00023242"/>
    </source>
</evidence>
<accession>A0A8C4QK81</accession>
<dbReference type="Gene3D" id="4.10.280.10">
    <property type="entry name" value="Helix-loop-helix DNA-binding domain"/>
    <property type="match status" value="1"/>
</dbReference>
<evidence type="ECO:0000256" key="10">
    <source>
        <dbReference type="SAM" id="MobiDB-lite"/>
    </source>
</evidence>
<dbReference type="GO" id="GO:0035914">
    <property type="term" value="P:skeletal muscle cell differentiation"/>
    <property type="evidence" value="ECO:0007669"/>
    <property type="project" value="TreeGrafter"/>
</dbReference>
<feature type="domain" description="BHLH" evidence="11">
    <location>
        <begin position="85"/>
        <end position="136"/>
    </location>
</feature>
<keyword evidence="4" id="KW-0221">Differentiation</keyword>
<dbReference type="GO" id="GO:0000978">
    <property type="term" value="F:RNA polymerase II cis-regulatory region sequence-specific DNA binding"/>
    <property type="evidence" value="ECO:0007669"/>
    <property type="project" value="TreeGrafter"/>
</dbReference>
<dbReference type="GO" id="GO:0046983">
    <property type="term" value="F:protein dimerization activity"/>
    <property type="evidence" value="ECO:0007669"/>
    <property type="project" value="InterPro"/>
</dbReference>
<reference evidence="12" key="1">
    <citation type="submission" date="2025-08" db="UniProtKB">
        <authorList>
            <consortium name="Ensembl"/>
        </authorList>
    </citation>
    <scope>IDENTIFICATION</scope>
</reference>
<dbReference type="InterPro" id="IPR036638">
    <property type="entry name" value="HLH_DNA-bd_sf"/>
</dbReference>
<feature type="region of interest" description="Disordered" evidence="10">
    <location>
        <begin position="216"/>
        <end position="262"/>
    </location>
</feature>
<organism evidence="12 13">
    <name type="scientific">Eptatretus burgeri</name>
    <name type="common">Inshore hagfish</name>
    <dbReference type="NCBI Taxonomy" id="7764"/>
    <lineage>
        <taxon>Eukaryota</taxon>
        <taxon>Metazoa</taxon>
        <taxon>Chordata</taxon>
        <taxon>Craniata</taxon>
        <taxon>Vertebrata</taxon>
        <taxon>Cyclostomata</taxon>
        <taxon>Myxini</taxon>
        <taxon>Myxiniformes</taxon>
        <taxon>Myxinidae</taxon>
        <taxon>Eptatretinae</taxon>
        <taxon>Eptatretus</taxon>
    </lineage>
</organism>
<evidence type="ECO:0000256" key="9">
    <source>
        <dbReference type="RuleBase" id="RU003428"/>
    </source>
</evidence>
<keyword evidence="7" id="KW-0804">Transcription</keyword>
<dbReference type="SUPFAM" id="SSF47459">
    <property type="entry name" value="HLH, helix-loop-helix DNA-binding domain"/>
    <property type="match status" value="1"/>
</dbReference>
<evidence type="ECO:0000256" key="3">
    <source>
        <dbReference type="ARBA" id="ARBA00022541"/>
    </source>
</evidence>
<dbReference type="FunFam" id="4.10.280.10:FF:000005">
    <property type="entry name" value="Myogenic factor"/>
    <property type="match status" value="1"/>
</dbReference>
<feature type="region of interest" description="Disordered" evidence="10">
    <location>
        <begin position="41"/>
        <end position="64"/>
    </location>
</feature>
<keyword evidence="13" id="KW-1185">Reference proteome</keyword>
<dbReference type="InterPro" id="IPR002546">
    <property type="entry name" value="MyoD_N"/>
</dbReference>
<keyword evidence="2" id="KW-0217">Developmental protein</keyword>
<dbReference type="Pfam" id="PF01586">
    <property type="entry name" value="Basic"/>
    <property type="match status" value="1"/>
</dbReference>
<evidence type="ECO:0000256" key="1">
    <source>
        <dbReference type="ARBA" id="ARBA00004123"/>
    </source>
</evidence>
<dbReference type="InterPro" id="IPR011598">
    <property type="entry name" value="bHLH_dom"/>
</dbReference>
<feature type="region of interest" description="Disordered" evidence="10">
    <location>
        <begin position="142"/>
        <end position="167"/>
    </location>
</feature>
<sequence>MELLEGSAGHFSETENFYRDSCFAYADMDFLDDIDPRLGSPGCARDDDLSPQGEEHVRAPHGQHGPGPCLLWACKACKRKTSSTDRRKAATMRERRRLRKVNEAFETLKRCTSANPSQRLPKVEILRNAIRYIEGLQRLLRQQGDGTDGTGDLYGDAGSPRDEPGASLADCGRVSFARIGSDFQGHFNPESHDGVVGKGALIVSSLDCLSSIVERISSEQPPGPPAFRLSPDALDGQPASAGADESRVRDGSAPGNSVYEVL</sequence>
<dbReference type="InterPro" id="IPR039704">
    <property type="entry name" value="Myogenic_factor"/>
</dbReference>
<reference evidence="12" key="2">
    <citation type="submission" date="2025-09" db="UniProtKB">
        <authorList>
            <consortium name="Ensembl"/>
        </authorList>
    </citation>
    <scope>IDENTIFICATION</scope>
</reference>
<dbReference type="Proteomes" id="UP000694388">
    <property type="component" value="Unplaced"/>
</dbReference>
<dbReference type="InterPro" id="IPR022032">
    <property type="entry name" value="Myf5"/>
</dbReference>
<dbReference type="CDD" id="cd18936">
    <property type="entry name" value="bHLH_TS_MYOD1_Myf3"/>
    <property type="match status" value="1"/>
</dbReference>
<protein>
    <recommendedName>
        <fullName evidence="9">Myogenic factor</fullName>
    </recommendedName>
</protein>
<evidence type="ECO:0000256" key="2">
    <source>
        <dbReference type="ARBA" id="ARBA00022473"/>
    </source>
</evidence>
<keyword evidence="3" id="KW-0517">Myogenesis</keyword>
<dbReference type="SMART" id="SM00353">
    <property type="entry name" value="HLH"/>
    <property type="match status" value="1"/>
</dbReference>
<dbReference type="GeneTree" id="ENSGT00950000182959"/>
<feature type="compositionally biased region" description="Basic and acidic residues" evidence="10">
    <location>
        <begin position="44"/>
        <end position="58"/>
    </location>
</feature>
<dbReference type="Pfam" id="PF00010">
    <property type="entry name" value="HLH"/>
    <property type="match status" value="1"/>
</dbReference>
<dbReference type="GO" id="GO:0000981">
    <property type="term" value="F:DNA-binding transcription factor activity, RNA polymerase II-specific"/>
    <property type="evidence" value="ECO:0007669"/>
    <property type="project" value="TreeGrafter"/>
</dbReference>
<dbReference type="PROSITE" id="PS50888">
    <property type="entry name" value="BHLH"/>
    <property type="match status" value="1"/>
</dbReference>
<keyword evidence="8 9" id="KW-0539">Nucleus</keyword>
<dbReference type="Ensembl" id="ENSEBUT00000017306.1">
    <property type="protein sequence ID" value="ENSEBUP00000016730.1"/>
    <property type="gene ID" value="ENSEBUG00000010500.1"/>
</dbReference>
<dbReference type="GO" id="GO:0045663">
    <property type="term" value="P:positive regulation of myoblast differentiation"/>
    <property type="evidence" value="ECO:0007669"/>
    <property type="project" value="TreeGrafter"/>
</dbReference>
<keyword evidence="6 9" id="KW-0238">DNA-binding</keyword>
<name>A0A8C4QK81_EPTBU</name>
<evidence type="ECO:0000259" key="11">
    <source>
        <dbReference type="PROSITE" id="PS50888"/>
    </source>
</evidence>